<feature type="region of interest" description="Disordered" evidence="1">
    <location>
        <begin position="1"/>
        <end position="21"/>
    </location>
</feature>
<dbReference type="GO" id="GO:1990189">
    <property type="term" value="F:protein N-terminal-serine acetyltransferase activity"/>
    <property type="evidence" value="ECO:0007669"/>
    <property type="project" value="TreeGrafter"/>
</dbReference>
<feature type="domain" description="N-acetyltransferase" evidence="2">
    <location>
        <begin position="35"/>
        <end position="193"/>
    </location>
</feature>
<dbReference type="PROSITE" id="PS51186">
    <property type="entry name" value="GNAT"/>
    <property type="match status" value="1"/>
</dbReference>
<evidence type="ECO:0000313" key="4">
    <source>
        <dbReference type="Proteomes" id="UP000094622"/>
    </source>
</evidence>
<sequence>MTSRTNDFGQPIGDALPDWAPAPWPPATPMSGRLVRLEPLSAAAHGDALFSAFALDPEGRNWTYMNIGPFPERGAFDAWLAWAEASRDPMFHAVVDVASGEAVGFASYMRIDPAAGVIEVGYIMFSPRLQRTAHATETMYLMMARVFDELGYRRYEWKCDSLNAPSRRAAERFGFTFEGIFRQATVYKGRNRDTAWFSILDGEWPAIAAAFRAWLDAKNFDADGRQIAPLRAQGPR</sequence>
<dbReference type="OrthoDB" id="5295305at2"/>
<gene>
    <name evidence="3" type="ORF">A6302_03828</name>
</gene>
<dbReference type="EMBL" id="MCRJ01000126">
    <property type="protein sequence ID" value="ODN68874.1"/>
    <property type="molecule type" value="Genomic_DNA"/>
</dbReference>
<evidence type="ECO:0000256" key="1">
    <source>
        <dbReference type="SAM" id="MobiDB-lite"/>
    </source>
</evidence>
<dbReference type="GO" id="GO:0008999">
    <property type="term" value="F:protein-N-terminal-alanine acetyltransferase activity"/>
    <property type="evidence" value="ECO:0007669"/>
    <property type="project" value="TreeGrafter"/>
</dbReference>
<accession>A0A1E3GXX8</accession>
<evidence type="ECO:0000259" key="2">
    <source>
        <dbReference type="PROSITE" id="PS51186"/>
    </source>
</evidence>
<evidence type="ECO:0000313" key="3">
    <source>
        <dbReference type="EMBL" id="ODN68874.1"/>
    </source>
</evidence>
<dbReference type="RefSeq" id="WP_069308071.1">
    <property type="nucleotide sequence ID" value="NZ_MCRJ01000126.1"/>
</dbReference>
<organism evidence="3 4">
    <name type="scientific">Methylobrevis pamukkalensis</name>
    <dbReference type="NCBI Taxonomy" id="1439726"/>
    <lineage>
        <taxon>Bacteria</taxon>
        <taxon>Pseudomonadati</taxon>
        <taxon>Pseudomonadota</taxon>
        <taxon>Alphaproteobacteria</taxon>
        <taxon>Hyphomicrobiales</taxon>
        <taxon>Pleomorphomonadaceae</taxon>
        <taxon>Methylobrevis</taxon>
    </lineage>
</organism>
<name>A0A1E3GXX8_9HYPH</name>
<keyword evidence="3" id="KW-0808">Transferase</keyword>
<dbReference type="PATRIC" id="fig|1439726.3.peg.4037"/>
<dbReference type="InterPro" id="IPR016181">
    <property type="entry name" value="Acyl_CoA_acyltransferase"/>
</dbReference>
<reference evidence="3 4" key="1">
    <citation type="submission" date="2016-07" db="EMBL/GenBank/DDBJ databases">
        <title>Draft Genome Sequence of Methylobrevis pamukkalensis PK2.</title>
        <authorList>
            <person name="Vasilenko O.V."/>
            <person name="Doronina N.V."/>
            <person name="Shmareva M.N."/>
            <person name="Tarlachkov S.V."/>
            <person name="Mustakhimov I."/>
            <person name="Trotsenko Y.A."/>
        </authorList>
    </citation>
    <scope>NUCLEOTIDE SEQUENCE [LARGE SCALE GENOMIC DNA]</scope>
    <source>
        <strain evidence="3 4">PK2</strain>
    </source>
</reference>
<comment type="caution">
    <text evidence="3">The sequence shown here is derived from an EMBL/GenBank/DDBJ whole genome shotgun (WGS) entry which is preliminary data.</text>
</comment>
<dbReference type="PANTHER" id="PTHR43441">
    <property type="entry name" value="RIBOSOMAL-PROTEIN-SERINE ACETYLTRANSFERASE"/>
    <property type="match status" value="1"/>
</dbReference>
<dbReference type="SUPFAM" id="SSF55729">
    <property type="entry name" value="Acyl-CoA N-acyltransferases (Nat)"/>
    <property type="match status" value="1"/>
</dbReference>
<protein>
    <submittedName>
        <fullName evidence="3">Ribosomal-protein-L7/L12-serine acetyltransferase</fullName>
    </submittedName>
</protein>
<dbReference type="Pfam" id="PF13302">
    <property type="entry name" value="Acetyltransf_3"/>
    <property type="match status" value="1"/>
</dbReference>
<dbReference type="PANTHER" id="PTHR43441:SF2">
    <property type="entry name" value="FAMILY ACETYLTRANSFERASE, PUTATIVE (AFU_ORTHOLOGUE AFUA_7G00850)-RELATED"/>
    <property type="match status" value="1"/>
</dbReference>
<keyword evidence="4" id="KW-1185">Reference proteome</keyword>
<dbReference type="InterPro" id="IPR000182">
    <property type="entry name" value="GNAT_dom"/>
</dbReference>
<dbReference type="Gene3D" id="3.40.630.30">
    <property type="match status" value="1"/>
</dbReference>
<dbReference type="Proteomes" id="UP000094622">
    <property type="component" value="Unassembled WGS sequence"/>
</dbReference>
<dbReference type="InterPro" id="IPR051908">
    <property type="entry name" value="Ribosomal_N-acetyltransferase"/>
</dbReference>
<dbReference type="FunFam" id="3.40.630.30:FF:000047">
    <property type="entry name" value="Acetyltransferase, GNAT family"/>
    <property type="match status" value="1"/>
</dbReference>
<proteinExistence type="predicted"/>
<dbReference type="AlphaFoldDB" id="A0A1E3GXX8"/>